<proteinExistence type="predicted"/>
<feature type="signal peptide" evidence="2">
    <location>
        <begin position="1"/>
        <end position="21"/>
    </location>
</feature>
<feature type="domain" description="DUF4232" evidence="3">
    <location>
        <begin position="108"/>
        <end position="236"/>
    </location>
</feature>
<dbReference type="KEGG" id="sact:DMT42_19710"/>
<feature type="region of interest" description="Disordered" evidence="1">
    <location>
        <begin position="31"/>
        <end position="108"/>
    </location>
</feature>
<dbReference type="RefSeq" id="WP_110629216.1">
    <property type="nucleotide sequence ID" value="NZ_CP029788.1"/>
</dbReference>
<evidence type="ECO:0000313" key="5">
    <source>
        <dbReference type="Proteomes" id="UP000247634"/>
    </source>
</evidence>
<dbReference type="InterPro" id="IPR025326">
    <property type="entry name" value="DUF4232"/>
</dbReference>
<dbReference type="PROSITE" id="PS51257">
    <property type="entry name" value="PROKAR_LIPOPROTEIN"/>
    <property type="match status" value="1"/>
</dbReference>
<evidence type="ECO:0000256" key="2">
    <source>
        <dbReference type="SAM" id="SignalP"/>
    </source>
</evidence>
<gene>
    <name evidence="4" type="ORF">DMT42_19710</name>
</gene>
<name>A0A2U9P4Z7_STRAS</name>
<evidence type="ECO:0000313" key="4">
    <source>
        <dbReference type="EMBL" id="AWT44314.1"/>
    </source>
</evidence>
<dbReference type="AlphaFoldDB" id="A0A2U9P4Z7"/>
<dbReference type="EMBL" id="CP029788">
    <property type="protein sequence ID" value="AWT44314.1"/>
    <property type="molecule type" value="Genomic_DNA"/>
</dbReference>
<feature type="compositionally biased region" description="Low complexity" evidence="1">
    <location>
        <begin position="39"/>
        <end position="64"/>
    </location>
</feature>
<protein>
    <recommendedName>
        <fullName evidence="3">DUF4232 domain-containing protein</fullName>
    </recommendedName>
</protein>
<dbReference type="Pfam" id="PF14016">
    <property type="entry name" value="DUF4232"/>
    <property type="match status" value="1"/>
</dbReference>
<reference evidence="4 5" key="1">
    <citation type="submission" date="2018-06" db="EMBL/GenBank/DDBJ databases">
        <title>The complete genome sequence of a nosiheptide producer Streptomyces actuosus ATCC 25421: deducing the ability of producing a new class III lantibiotics.</title>
        <authorList>
            <person name="Liu W."/>
            <person name="Sun F."/>
            <person name="Hu Y."/>
        </authorList>
    </citation>
    <scope>NUCLEOTIDE SEQUENCE [LARGE SCALE GENOMIC DNA]</scope>
    <source>
        <strain evidence="4 5">ATCC 25421</strain>
    </source>
</reference>
<evidence type="ECO:0000256" key="1">
    <source>
        <dbReference type="SAM" id="MobiDB-lite"/>
    </source>
</evidence>
<feature type="chain" id="PRO_5015956115" description="DUF4232 domain-containing protein" evidence="2">
    <location>
        <begin position="22"/>
        <end position="245"/>
    </location>
</feature>
<evidence type="ECO:0000259" key="3">
    <source>
        <dbReference type="Pfam" id="PF14016"/>
    </source>
</evidence>
<organism evidence="4 5">
    <name type="scientific">Streptomyces actuosus</name>
    <dbReference type="NCBI Taxonomy" id="1885"/>
    <lineage>
        <taxon>Bacteria</taxon>
        <taxon>Bacillati</taxon>
        <taxon>Actinomycetota</taxon>
        <taxon>Actinomycetes</taxon>
        <taxon>Kitasatosporales</taxon>
        <taxon>Streptomycetaceae</taxon>
        <taxon>Streptomyces</taxon>
    </lineage>
</organism>
<feature type="compositionally biased region" description="Low complexity" evidence="1">
    <location>
        <begin position="72"/>
        <end position="105"/>
    </location>
</feature>
<accession>A0A2U9P4Z7</accession>
<sequence length="245" mass="24239">MSTIRNSRTRLLTAAASVALAALTLTACNGDGTGVTDEGAAPSASRPTPTAPTASAPSAPSSSGTGTGTGTGSSASAPASKPTAQDPSAPAAKNPAKPPASAGKPVTCEGSTLKTVAAPLNRPVNHMLLTVTNTGSSPCHLYAYPAVRFGEAQAVPPVVEESHPQAVVTLAPGESGYAAVLLSAADGSGAHGHTEKSLSIHFYGPSGSGSVGSAATPPLPAQGVFVDDSLRVTYWQQDLDDALTW</sequence>
<keyword evidence="5" id="KW-1185">Reference proteome</keyword>
<keyword evidence="2" id="KW-0732">Signal</keyword>
<dbReference type="OrthoDB" id="3854042at2"/>
<dbReference type="Proteomes" id="UP000247634">
    <property type="component" value="Chromosome"/>
</dbReference>